<dbReference type="InterPro" id="IPR025110">
    <property type="entry name" value="AMP-bd_C"/>
</dbReference>
<evidence type="ECO:0000313" key="5">
    <source>
        <dbReference type="EnsemblMetazoa" id="AALB000399-PA"/>
    </source>
</evidence>
<proteinExistence type="predicted"/>
<evidence type="ECO:0000256" key="2">
    <source>
        <dbReference type="ARBA" id="ARBA00023140"/>
    </source>
</evidence>
<protein>
    <recommendedName>
        <fullName evidence="7">AMP-dependent synthetase/ligase domain-containing protein</fullName>
    </recommendedName>
</protein>
<evidence type="ECO:0000259" key="3">
    <source>
        <dbReference type="Pfam" id="PF00501"/>
    </source>
</evidence>
<dbReference type="STRING" id="7167.A0A182F1S0"/>
<dbReference type="Proteomes" id="UP000069272">
    <property type="component" value="Chromosome 2L"/>
</dbReference>
<dbReference type="Pfam" id="PF13193">
    <property type="entry name" value="AMP-binding_C"/>
    <property type="match status" value="1"/>
</dbReference>
<reference evidence="5 6" key="1">
    <citation type="journal article" date="2017" name="G3 (Bethesda)">
        <title>The Physical Genome Mapping of Anopheles albimanus Corrected Scaffold Misassemblies and Identified Interarm Rearrangements in Genus Anopheles.</title>
        <authorList>
            <person name="Artemov G.N."/>
            <person name="Peery A.N."/>
            <person name="Jiang X."/>
            <person name="Tu Z."/>
            <person name="Stegniy V.N."/>
            <person name="Sharakhova M.V."/>
            <person name="Sharakhov I.V."/>
        </authorList>
    </citation>
    <scope>NUCLEOTIDE SEQUENCE [LARGE SCALE GENOMIC DNA]</scope>
    <source>
        <strain evidence="5 6">ALBI9_A</strain>
    </source>
</reference>
<dbReference type="GO" id="GO:0005777">
    <property type="term" value="C:peroxisome"/>
    <property type="evidence" value="ECO:0007669"/>
    <property type="project" value="UniProtKB-SubCell"/>
</dbReference>
<dbReference type="EnsemblMetazoa" id="AALB000399-RA">
    <property type="protein sequence ID" value="AALB000399-PA"/>
    <property type="gene ID" value="AALB000399"/>
</dbReference>
<name>A0A182F1S0_ANOAL</name>
<dbReference type="InterPro" id="IPR000873">
    <property type="entry name" value="AMP-dep_synth/lig_dom"/>
</dbReference>
<dbReference type="GO" id="GO:0046949">
    <property type="term" value="P:fatty-acyl-CoA biosynthetic process"/>
    <property type="evidence" value="ECO:0007669"/>
    <property type="project" value="TreeGrafter"/>
</dbReference>
<organism evidence="5 6">
    <name type="scientific">Anopheles albimanus</name>
    <name type="common">New world malaria mosquito</name>
    <dbReference type="NCBI Taxonomy" id="7167"/>
    <lineage>
        <taxon>Eukaryota</taxon>
        <taxon>Metazoa</taxon>
        <taxon>Ecdysozoa</taxon>
        <taxon>Arthropoda</taxon>
        <taxon>Hexapoda</taxon>
        <taxon>Insecta</taxon>
        <taxon>Pterygota</taxon>
        <taxon>Neoptera</taxon>
        <taxon>Endopterygota</taxon>
        <taxon>Diptera</taxon>
        <taxon>Nematocera</taxon>
        <taxon>Culicoidea</taxon>
        <taxon>Culicidae</taxon>
        <taxon>Anophelinae</taxon>
        <taxon>Anopheles</taxon>
    </lineage>
</organism>
<evidence type="ECO:0000313" key="6">
    <source>
        <dbReference type="Proteomes" id="UP000069272"/>
    </source>
</evidence>
<dbReference type="SUPFAM" id="SSF56801">
    <property type="entry name" value="Acetyl-CoA synthetase-like"/>
    <property type="match status" value="1"/>
</dbReference>
<dbReference type="AlphaFoldDB" id="A0A182F1S0"/>
<dbReference type="PROSITE" id="PS00455">
    <property type="entry name" value="AMP_BINDING"/>
    <property type="match status" value="1"/>
</dbReference>
<evidence type="ECO:0008006" key="7">
    <source>
        <dbReference type="Google" id="ProtNLM"/>
    </source>
</evidence>
<dbReference type="GO" id="GO:0004467">
    <property type="term" value="F:long-chain fatty acid-CoA ligase activity"/>
    <property type="evidence" value="ECO:0007669"/>
    <property type="project" value="TreeGrafter"/>
</dbReference>
<reference evidence="5" key="2">
    <citation type="submission" date="2022-08" db="UniProtKB">
        <authorList>
            <consortium name="EnsemblMetazoa"/>
        </authorList>
    </citation>
    <scope>IDENTIFICATION</scope>
    <source>
        <strain evidence="5">STECLA/ALBI9_A</strain>
    </source>
</reference>
<evidence type="ECO:0000259" key="4">
    <source>
        <dbReference type="Pfam" id="PF13193"/>
    </source>
</evidence>
<dbReference type="Gene3D" id="3.30.300.30">
    <property type="match status" value="1"/>
</dbReference>
<feature type="domain" description="AMP-dependent synthetase/ligase" evidence="3">
    <location>
        <begin position="38"/>
        <end position="395"/>
    </location>
</feature>
<comment type="subcellular location">
    <subcellularLocation>
        <location evidence="1">Peroxisome</location>
    </subcellularLocation>
</comment>
<sequence length="544" mass="59946">MAHLCTYDGQSRTWYGPSVTPVYNPAASVGQIFNDILQRSPSRIIQIDIDTGAQMNCAEFRRRMIRAVQNLTAAGLVKGDTVALANGNSENVGPIFCALLTLGATVNPLAPGFNKQDMAHMLNLTQPTMIFCEDSNYETVKAASVEALHGTSPLLFVVESERPDVRHAEELLKETGREESFFPPQIENSRESSALILCSSGSTGLPKGVCWSHAYVINMLGSYPIADSTVSFNFSPLYWGSGLFTMLGSFGTASTRLITRKPFCAETFFLAIEKYRASFIFMPPAYANQIVRHERASEVDFSSVKMLALGGSFVSEELRDRFDRLLPNGRTFNTVGISEVGWVTGDLGQRKRGSVGTPMINVSAKIVDEVTGQDLGVGERGEVLFRFLEPFNGYFDNPEATKATIEDRGYTRSGDIGHFDEDGYLFLMDRQKDIFKYRNFTISPSELESIVGRLNGVREVCVVAVPEDAERTSELPAVVIVRQAGSTLDAEQVTSYVEGQVSDFKRLRGGVHFVEELPKTQSGKNLRRKVQEMLWAKIGSSGSC</sequence>
<dbReference type="VEuPathDB" id="VectorBase:AALB20_036283"/>
<dbReference type="InterPro" id="IPR045851">
    <property type="entry name" value="AMP-bd_C_sf"/>
</dbReference>
<accession>A0A182F1S0</accession>
<keyword evidence="6" id="KW-1185">Reference proteome</keyword>
<dbReference type="InterPro" id="IPR020845">
    <property type="entry name" value="AMP-binding_CS"/>
</dbReference>
<dbReference type="FunFam" id="3.40.50.12780:FF:000025">
    <property type="entry name" value="luciferin 4-monooxygenase"/>
    <property type="match status" value="1"/>
</dbReference>
<dbReference type="Gene3D" id="3.40.50.12780">
    <property type="entry name" value="N-terminal domain of ligase-like"/>
    <property type="match status" value="1"/>
</dbReference>
<dbReference type="PANTHER" id="PTHR24096">
    <property type="entry name" value="LONG-CHAIN-FATTY-ACID--COA LIGASE"/>
    <property type="match status" value="1"/>
</dbReference>
<keyword evidence="2" id="KW-0576">Peroxisome</keyword>
<feature type="domain" description="AMP-binding enzyme C-terminal" evidence="4">
    <location>
        <begin position="446"/>
        <end position="524"/>
    </location>
</feature>
<dbReference type="VEuPathDB" id="VectorBase:AALB000399"/>
<evidence type="ECO:0000256" key="1">
    <source>
        <dbReference type="ARBA" id="ARBA00004275"/>
    </source>
</evidence>
<dbReference type="InterPro" id="IPR042099">
    <property type="entry name" value="ANL_N_sf"/>
</dbReference>
<dbReference type="PANTHER" id="PTHR24096:SF353">
    <property type="entry name" value="GH16244P-RELATED"/>
    <property type="match status" value="1"/>
</dbReference>
<dbReference type="Pfam" id="PF00501">
    <property type="entry name" value="AMP-binding"/>
    <property type="match status" value="1"/>
</dbReference>